<reference evidence="2 3" key="1">
    <citation type="journal article" date="2014" name="J. Biotechnol.">
        <title>Complete genome sequence of the actinobacterium Actinoplanes friuliensis HAG 010964, producer of the lipopeptide antibiotic friulimycin.</title>
        <authorList>
            <person name="Ruckert C."/>
            <person name="Szczepanowski R."/>
            <person name="Albersmeier A."/>
            <person name="Goesmann A."/>
            <person name="Fischer N."/>
            <person name="Steinkamper A."/>
            <person name="Puhler A."/>
            <person name="Biener R."/>
            <person name="Schwartz D."/>
            <person name="Kalinowski J."/>
        </authorList>
    </citation>
    <scope>NUCLEOTIDE SEQUENCE [LARGE SCALE GENOMIC DNA]</scope>
    <source>
        <strain evidence="2 3">DSM 7358</strain>
    </source>
</reference>
<dbReference type="GO" id="GO:0051920">
    <property type="term" value="F:peroxiredoxin activity"/>
    <property type="evidence" value="ECO:0007669"/>
    <property type="project" value="InterPro"/>
</dbReference>
<evidence type="ECO:0000313" key="3">
    <source>
        <dbReference type="Proteomes" id="UP000017746"/>
    </source>
</evidence>
<dbReference type="Proteomes" id="UP000017746">
    <property type="component" value="Chromosome"/>
</dbReference>
<dbReference type="Pfam" id="PF02627">
    <property type="entry name" value="CMD"/>
    <property type="match status" value="1"/>
</dbReference>
<evidence type="ECO:0000313" key="2">
    <source>
        <dbReference type="EMBL" id="AGZ41424.1"/>
    </source>
</evidence>
<dbReference type="InterPro" id="IPR003779">
    <property type="entry name" value="CMD-like"/>
</dbReference>
<feature type="domain" description="Carboxymuconolactone decarboxylase-like" evidence="1">
    <location>
        <begin position="55"/>
        <end position="136"/>
    </location>
</feature>
<dbReference type="eggNOG" id="COG0599">
    <property type="taxonomic scope" value="Bacteria"/>
</dbReference>
<dbReference type="InterPro" id="IPR052512">
    <property type="entry name" value="4CMD/NDH-1_regulator"/>
</dbReference>
<dbReference type="SUPFAM" id="SSF69118">
    <property type="entry name" value="AhpD-like"/>
    <property type="match status" value="1"/>
</dbReference>
<accession>U5VX26</accession>
<keyword evidence="3" id="KW-1185">Reference proteome</keyword>
<dbReference type="KEGG" id="afs:AFR_15710"/>
<dbReference type="AlphaFoldDB" id="U5VX26"/>
<organism evidence="2 3">
    <name type="scientific">Actinoplanes friuliensis DSM 7358</name>
    <dbReference type="NCBI Taxonomy" id="1246995"/>
    <lineage>
        <taxon>Bacteria</taxon>
        <taxon>Bacillati</taxon>
        <taxon>Actinomycetota</taxon>
        <taxon>Actinomycetes</taxon>
        <taxon>Micromonosporales</taxon>
        <taxon>Micromonosporaceae</taxon>
        <taxon>Actinoplanes</taxon>
    </lineage>
</organism>
<evidence type="ECO:0000259" key="1">
    <source>
        <dbReference type="Pfam" id="PF02627"/>
    </source>
</evidence>
<dbReference type="PANTHER" id="PTHR33570:SF2">
    <property type="entry name" value="CARBOXYMUCONOLACTONE DECARBOXYLASE-LIKE DOMAIN-CONTAINING PROTEIN"/>
    <property type="match status" value="1"/>
</dbReference>
<dbReference type="HOGENOM" id="CLU_070025_3_2_11"/>
<sequence length="155" mass="17474">MIVVRWRQHTTFGQERLMSDDESRLERGNKVRREVLGDAHVDRSMLAATDFTRVLQEYVTASCWGDVWSRPGLDRRTRSLLNLAMLTALNRPHEFQVHVRGALRNGCTEADIQEVLLQTAPYCGAPAALEAFRLAERVMIEVREAAAEPVEAVAG</sequence>
<gene>
    <name evidence="2" type="ORF">AFR_15710</name>
</gene>
<protein>
    <submittedName>
        <fullName evidence="2">4-carboxymuconolactone decarboxylase</fullName>
    </submittedName>
</protein>
<name>U5VX26_9ACTN</name>
<dbReference type="EMBL" id="CP006272">
    <property type="protein sequence ID" value="AGZ41424.1"/>
    <property type="molecule type" value="Genomic_DNA"/>
</dbReference>
<dbReference type="InterPro" id="IPR029032">
    <property type="entry name" value="AhpD-like"/>
</dbReference>
<dbReference type="PANTHER" id="PTHR33570">
    <property type="entry name" value="4-CARBOXYMUCONOLACTONE DECARBOXYLASE FAMILY PROTEIN"/>
    <property type="match status" value="1"/>
</dbReference>
<dbReference type="PATRIC" id="fig|1246995.3.peg.3190"/>
<dbReference type="Gene3D" id="1.20.1290.10">
    <property type="entry name" value="AhpD-like"/>
    <property type="match status" value="1"/>
</dbReference>
<proteinExistence type="predicted"/>
<dbReference type="STRING" id="1246995.AFR_15710"/>